<feature type="transmembrane region" description="Helical" evidence="9">
    <location>
        <begin position="47"/>
        <end position="67"/>
    </location>
</feature>
<keyword evidence="4" id="KW-0808">Transferase</keyword>
<feature type="transmembrane region" description="Helical" evidence="9">
    <location>
        <begin position="20"/>
        <end position="41"/>
    </location>
</feature>
<evidence type="ECO:0000256" key="4">
    <source>
        <dbReference type="ARBA" id="ARBA00022679"/>
    </source>
</evidence>
<keyword evidence="6 11" id="KW-0418">Kinase</keyword>
<keyword evidence="9" id="KW-0472">Membrane</keyword>
<dbReference type="PANTHER" id="PTHR24421:SF10">
    <property type="entry name" value="NITRATE_NITRITE SENSOR PROTEIN NARQ"/>
    <property type="match status" value="1"/>
</dbReference>
<dbReference type="PANTHER" id="PTHR24421">
    <property type="entry name" value="NITRATE/NITRITE SENSOR PROTEIN NARX-RELATED"/>
    <property type="match status" value="1"/>
</dbReference>
<evidence type="ECO:0000313" key="11">
    <source>
        <dbReference type="EMBL" id="BDM74575.1"/>
    </source>
</evidence>
<evidence type="ECO:0000256" key="6">
    <source>
        <dbReference type="ARBA" id="ARBA00022777"/>
    </source>
</evidence>
<keyword evidence="5" id="KW-0547">Nucleotide-binding</keyword>
<keyword evidence="12" id="KW-1185">Reference proteome</keyword>
<keyword evidence="9" id="KW-1133">Transmembrane helix</keyword>
<dbReference type="SUPFAM" id="SSF55874">
    <property type="entry name" value="ATPase domain of HSP90 chaperone/DNA topoisomerase II/histidine kinase"/>
    <property type="match status" value="1"/>
</dbReference>
<keyword evidence="3" id="KW-0597">Phosphoprotein</keyword>
<gene>
    <name evidence="11" type="ORF">HEK616_80620</name>
</gene>
<feature type="transmembrane region" description="Helical" evidence="9">
    <location>
        <begin position="112"/>
        <end position="138"/>
    </location>
</feature>
<keyword evidence="8" id="KW-0902">Two-component regulatory system</keyword>
<reference evidence="11" key="1">
    <citation type="submission" date="2022-06" db="EMBL/GenBank/DDBJ databases">
        <title>Complete genome sequence of Streptomyces nigrescens HEK616.</title>
        <authorList>
            <person name="Asamizu S."/>
            <person name="Onaka H."/>
        </authorList>
    </citation>
    <scope>NUCLEOTIDE SEQUENCE</scope>
    <source>
        <strain evidence="11">HEK616</strain>
        <plasmid evidence="11">SNP1</plasmid>
    </source>
</reference>
<evidence type="ECO:0000256" key="1">
    <source>
        <dbReference type="ARBA" id="ARBA00000085"/>
    </source>
</evidence>
<evidence type="ECO:0000256" key="3">
    <source>
        <dbReference type="ARBA" id="ARBA00022553"/>
    </source>
</evidence>
<feature type="domain" description="Signal transduction histidine kinase subgroup 3 dimerisation and phosphoacceptor" evidence="10">
    <location>
        <begin position="211"/>
        <end position="275"/>
    </location>
</feature>
<dbReference type="Gene3D" id="1.20.5.1930">
    <property type="match status" value="1"/>
</dbReference>
<dbReference type="InterPro" id="IPR036890">
    <property type="entry name" value="HATPase_C_sf"/>
</dbReference>
<dbReference type="Proteomes" id="UP001059597">
    <property type="component" value="Plasmid SNP1"/>
</dbReference>
<dbReference type="Pfam" id="PF07730">
    <property type="entry name" value="HisKA_3"/>
    <property type="match status" value="1"/>
</dbReference>
<protein>
    <recommendedName>
        <fullName evidence="2">histidine kinase</fullName>
        <ecNumber evidence="2">2.7.13.3</ecNumber>
    </recommendedName>
</protein>
<keyword evidence="11" id="KW-0614">Plasmid</keyword>
<dbReference type="GO" id="GO:0016301">
    <property type="term" value="F:kinase activity"/>
    <property type="evidence" value="ECO:0007669"/>
    <property type="project" value="UniProtKB-KW"/>
</dbReference>
<evidence type="ECO:0000259" key="10">
    <source>
        <dbReference type="Pfam" id="PF07730"/>
    </source>
</evidence>
<feature type="transmembrane region" description="Helical" evidence="9">
    <location>
        <begin position="158"/>
        <end position="182"/>
    </location>
</feature>
<evidence type="ECO:0000256" key="5">
    <source>
        <dbReference type="ARBA" id="ARBA00022741"/>
    </source>
</evidence>
<evidence type="ECO:0000256" key="7">
    <source>
        <dbReference type="ARBA" id="ARBA00022840"/>
    </source>
</evidence>
<keyword evidence="9" id="KW-0812">Transmembrane</keyword>
<accession>A0ABN6R870</accession>
<dbReference type="CDD" id="cd16917">
    <property type="entry name" value="HATPase_UhpB-NarQ-NarX-like"/>
    <property type="match status" value="1"/>
</dbReference>
<comment type="catalytic activity">
    <reaction evidence="1">
        <text>ATP + protein L-histidine = ADP + protein N-phospho-L-histidine.</text>
        <dbReference type="EC" id="2.7.13.3"/>
    </reaction>
</comment>
<evidence type="ECO:0000256" key="2">
    <source>
        <dbReference type="ARBA" id="ARBA00012438"/>
    </source>
</evidence>
<organism evidence="11 12">
    <name type="scientific">Streptomyces nigrescens</name>
    <dbReference type="NCBI Taxonomy" id="1920"/>
    <lineage>
        <taxon>Bacteria</taxon>
        <taxon>Bacillati</taxon>
        <taxon>Actinomycetota</taxon>
        <taxon>Actinomycetes</taxon>
        <taxon>Kitasatosporales</taxon>
        <taxon>Streptomycetaceae</taxon>
        <taxon>Streptomyces</taxon>
    </lineage>
</organism>
<keyword evidence="7" id="KW-0067">ATP-binding</keyword>
<name>A0ABN6R870_STRNI</name>
<dbReference type="InterPro" id="IPR011712">
    <property type="entry name" value="Sig_transdc_His_kin_sub3_dim/P"/>
</dbReference>
<evidence type="ECO:0000313" key="12">
    <source>
        <dbReference type="Proteomes" id="UP001059597"/>
    </source>
</evidence>
<sequence length="412" mass="43135">MRLMREVISGLANRIQVRGWFFACLGAVAGLPACVVGLAAVRPGFPAGIRVPVFLVVFVATAWAMGLPHGARRRGVRLANGLLGTNLPRPLTPPRSWGDRLRAATWLPVHTVVGGAVTAVTGLCLGMAVGLPWVWLAGGGEVALLWFTAPVPRGLPGAWTLLVGAGCLLVAGGCTWAGTAVLRRLAPVLLGPGAAERAAAAEARMRALAQRNRLAQELHDSIGHTLTASTIQAALAQELLDRDPQAARRALSTIEETSRAAMDDLDHVVGILREAPAPIRPQPTLAELDVLTERIQAMGAALTVEAEGDLGQVPATVSREAYRLLQESLTNTLKHGETDDIRLRVAARGDRLLLELTNSLPAAASVAAATRPGHGLDGLGERVRLLGGELSAGPTGDGRWRVAADLPLGPHA</sequence>
<evidence type="ECO:0000256" key="8">
    <source>
        <dbReference type="ARBA" id="ARBA00023012"/>
    </source>
</evidence>
<proteinExistence type="predicted"/>
<geneLocation type="plasmid" evidence="11 12">
    <name>SNP1</name>
</geneLocation>
<dbReference type="EMBL" id="AP026074">
    <property type="protein sequence ID" value="BDM74575.1"/>
    <property type="molecule type" value="Genomic_DNA"/>
</dbReference>
<dbReference type="InterPro" id="IPR050482">
    <property type="entry name" value="Sensor_HK_TwoCompSys"/>
</dbReference>
<dbReference type="EC" id="2.7.13.3" evidence="2"/>
<dbReference type="Gene3D" id="3.30.565.10">
    <property type="entry name" value="Histidine kinase-like ATPase, C-terminal domain"/>
    <property type="match status" value="1"/>
</dbReference>
<evidence type="ECO:0000256" key="9">
    <source>
        <dbReference type="SAM" id="Phobius"/>
    </source>
</evidence>